<accession>A0A9J6CY76</accession>
<evidence type="ECO:0000256" key="1">
    <source>
        <dbReference type="SAM" id="MobiDB-lite"/>
    </source>
</evidence>
<proteinExistence type="predicted"/>
<feature type="compositionally biased region" description="Polar residues" evidence="1">
    <location>
        <begin position="97"/>
        <end position="106"/>
    </location>
</feature>
<feature type="region of interest" description="Disordered" evidence="1">
    <location>
        <begin position="71"/>
        <end position="106"/>
    </location>
</feature>
<keyword evidence="3" id="KW-1185">Reference proteome</keyword>
<organism evidence="2 3">
    <name type="scientific">Rhipicephalus microplus</name>
    <name type="common">Cattle tick</name>
    <name type="synonym">Boophilus microplus</name>
    <dbReference type="NCBI Taxonomy" id="6941"/>
    <lineage>
        <taxon>Eukaryota</taxon>
        <taxon>Metazoa</taxon>
        <taxon>Ecdysozoa</taxon>
        <taxon>Arthropoda</taxon>
        <taxon>Chelicerata</taxon>
        <taxon>Arachnida</taxon>
        <taxon>Acari</taxon>
        <taxon>Parasitiformes</taxon>
        <taxon>Ixodida</taxon>
        <taxon>Ixodoidea</taxon>
        <taxon>Ixodidae</taxon>
        <taxon>Rhipicephalinae</taxon>
        <taxon>Rhipicephalus</taxon>
        <taxon>Boophilus</taxon>
    </lineage>
</organism>
<dbReference type="EMBL" id="JABSTU010004897">
    <property type="protein sequence ID" value="KAH7952615.1"/>
    <property type="molecule type" value="Genomic_DNA"/>
</dbReference>
<feature type="region of interest" description="Disordered" evidence="1">
    <location>
        <begin position="120"/>
        <end position="176"/>
    </location>
</feature>
<feature type="compositionally biased region" description="Polar residues" evidence="1">
    <location>
        <begin position="120"/>
        <end position="130"/>
    </location>
</feature>
<feature type="compositionally biased region" description="Basic and acidic residues" evidence="1">
    <location>
        <begin position="84"/>
        <end position="94"/>
    </location>
</feature>
<comment type="caution">
    <text evidence="2">The sequence shown here is derived from an EMBL/GenBank/DDBJ whole genome shotgun (WGS) entry which is preliminary data.</text>
</comment>
<protein>
    <submittedName>
        <fullName evidence="2">Uncharacterized protein</fullName>
    </submittedName>
</protein>
<gene>
    <name evidence="2" type="ORF">HPB51_028225</name>
</gene>
<feature type="compositionally biased region" description="Polar residues" evidence="1">
    <location>
        <begin position="138"/>
        <end position="156"/>
    </location>
</feature>
<evidence type="ECO:0000313" key="3">
    <source>
        <dbReference type="Proteomes" id="UP000821866"/>
    </source>
</evidence>
<sequence length="176" mass="19658">MLAHSRSLLLERNSRMRVRGCRGRYAETLREQMHLPRGGMFAMRGSRLSQGIGDALHGWMPFSRVSSARIENSSSKSRALTLQDVKDAPEEVKTLSRKPNQDQAMPVIQSQTNELTELLSSQESRLSDITSEAGATENAETVQRTAASSSTVSQEPTTRRNPEVKQACCWLPSRRK</sequence>
<feature type="compositionally biased region" description="Polar residues" evidence="1">
    <location>
        <begin position="71"/>
        <end position="80"/>
    </location>
</feature>
<evidence type="ECO:0000313" key="2">
    <source>
        <dbReference type="EMBL" id="KAH7952615.1"/>
    </source>
</evidence>
<name>A0A9J6CY76_RHIMP</name>
<dbReference type="Proteomes" id="UP000821866">
    <property type="component" value="Unassembled WGS sequence"/>
</dbReference>
<reference evidence="2" key="2">
    <citation type="submission" date="2021-09" db="EMBL/GenBank/DDBJ databases">
        <authorList>
            <person name="Jia N."/>
            <person name="Wang J."/>
            <person name="Shi W."/>
            <person name="Du L."/>
            <person name="Sun Y."/>
            <person name="Zhan W."/>
            <person name="Jiang J."/>
            <person name="Wang Q."/>
            <person name="Zhang B."/>
            <person name="Ji P."/>
            <person name="Sakyi L.B."/>
            <person name="Cui X."/>
            <person name="Yuan T."/>
            <person name="Jiang B."/>
            <person name="Yang W."/>
            <person name="Lam T.T.-Y."/>
            <person name="Chang Q."/>
            <person name="Ding S."/>
            <person name="Wang X."/>
            <person name="Zhu J."/>
            <person name="Ruan X."/>
            <person name="Zhao L."/>
            <person name="Wei J."/>
            <person name="Que T."/>
            <person name="Du C."/>
            <person name="Cheng J."/>
            <person name="Dai P."/>
            <person name="Han X."/>
            <person name="Huang E."/>
            <person name="Gao Y."/>
            <person name="Liu J."/>
            <person name="Shao H."/>
            <person name="Ye R."/>
            <person name="Li L."/>
            <person name="Wei W."/>
            <person name="Wang X."/>
            <person name="Wang C."/>
            <person name="Huo Q."/>
            <person name="Li W."/>
            <person name="Guo W."/>
            <person name="Chen H."/>
            <person name="Chen S."/>
            <person name="Zhou L."/>
            <person name="Zhou L."/>
            <person name="Ni X."/>
            <person name="Tian J."/>
            <person name="Zhou Y."/>
            <person name="Sheng Y."/>
            <person name="Liu T."/>
            <person name="Pan Y."/>
            <person name="Xia L."/>
            <person name="Li J."/>
            <person name="Zhao F."/>
            <person name="Cao W."/>
        </authorList>
    </citation>
    <scope>NUCLEOTIDE SEQUENCE</scope>
    <source>
        <strain evidence="2">Rmic-2018</strain>
        <tissue evidence="2">Larvae</tissue>
    </source>
</reference>
<dbReference type="AlphaFoldDB" id="A0A9J6CY76"/>
<reference evidence="2" key="1">
    <citation type="journal article" date="2020" name="Cell">
        <title>Large-Scale Comparative Analyses of Tick Genomes Elucidate Their Genetic Diversity and Vector Capacities.</title>
        <authorList>
            <consortium name="Tick Genome and Microbiome Consortium (TIGMIC)"/>
            <person name="Jia N."/>
            <person name="Wang J."/>
            <person name="Shi W."/>
            <person name="Du L."/>
            <person name="Sun Y."/>
            <person name="Zhan W."/>
            <person name="Jiang J.F."/>
            <person name="Wang Q."/>
            <person name="Zhang B."/>
            <person name="Ji P."/>
            <person name="Bell-Sakyi L."/>
            <person name="Cui X.M."/>
            <person name="Yuan T.T."/>
            <person name="Jiang B.G."/>
            <person name="Yang W.F."/>
            <person name="Lam T.T."/>
            <person name="Chang Q.C."/>
            <person name="Ding S.J."/>
            <person name="Wang X.J."/>
            <person name="Zhu J.G."/>
            <person name="Ruan X.D."/>
            <person name="Zhao L."/>
            <person name="Wei J.T."/>
            <person name="Ye R.Z."/>
            <person name="Que T.C."/>
            <person name="Du C.H."/>
            <person name="Zhou Y.H."/>
            <person name="Cheng J.X."/>
            <person name="Dai P.F."/>
            <person name="Guo W.B."/>
            <person name="Han X.H."/>
            <person name="Huang E.J."/>
            <person name="Li L.F."/>
            <person name="Wei W."/>
            <person name="Gao Y.C."/>
            <person name="Liu J.Z."/>
            <person name="Shao H.Z."/>
            <person name="Wang X."/>
            <person name="Wang C.C."/>
            <person name="Yang T.C."/>
            <person name="Huo Q.B."/>
            <person name="Li W."/>
            <person name="Chen H.Y."/>
            <person name="Chen S.E."/>
            <person name="Zhou L.G."/>
            <person name="Ni X.B."/>
            <person name="Tian J.H."/>
            <person name="Sheng Y."/>
            <person name="Liu T."/>
            <person name="Pan Y.S."/>
            <person name="Xia L.Y."/>
            <person name="Li J."/>
            <person name="Zhao F."/>
            <person name="Cao W.C."/>
        </authorList>
    </citation>
    <scope>NUCLEOTIDE SEQUENCE</scope>
    <source>
        <strain evidence="2">Rmic-2018</strain>
    </source>
</reference>